<dbReference type="SUPFAM" id="SSF53474">
    <property type="entry name" value="alpha/beta-Hydrolases"/>
    <property type="match status" value="1"/>
</dbReference>
<dbReference type="EMBL" id="RBAK01000003">
    <property type="protein sequence ID" value="RKN48415.1"/>
    <property type="molecule type" value="Genomic_DNA"/>
</dbReference>
<protein>
    <submittedName>
        <fullName evidence="2">Alpha/beta hydrolase</fullName>
    </submittedName>
</protein>
<gene>
    <name evidence="2" type="ORF">D7223_10450</name>
</gene>
<evidence type="ECO:0000259" key="1">
    <source>
        <dbReference type="Pfam" id="PF08840"/>
    </source>
</evidence>
<evidence type="ECO:0000313" key="2">
    <source>
        <dbReference type="EMBL" id="RKN48415.1"/>
    </source>
</evidence>
<dbReference type="GO" id="GO:0006631">
    <property type="term" value="P:fatty acid metabolic process"/>
    <property type="evidence" value="ECO:0007669"/>
    <property type="project" value="TreeGrafter"/>
</dbReference>
<dbReference type="PANTHER" id="PTHR10824">
    <property type="entry name" value="ACYL-COENZYME A THIOESTERASE-RELATED"/>
    <property type="match status" value="1"/>
</dbReference>
<name>A0A3A9ZJW2_9ACTN</name>
<dbReference type="Pfam" id="PF08840">
    <property type="entry name" value="BAAT_C"/>
    <property type="match status" value="1"/>
</dbReference>
<proteinExistence type="predicted"/>
<sequence length="227" mass="23418">MVGEMYRPGGESRGGVLLVGGSEGGVSTRFQAALLASRGFTALAVGYFGLPGLPPTLHDIPIEYFATAARLLPPPVRVVGYSRGSEAALLVAALHPDLIGGTIVYDPASRVNPGFPGGGDAWTHGGSAQTVIPLASIEDPVLAIAGTDDRLWPSADAALTLWQRIGAEIRLYDGAGHGVGAPPYLTPATGAYLHPRTGEVFDRGGTREADARARAESWPELLAALGA</sequence>
<accession>A0A3A9ZJW2</accession>
<comment type="caution">
    <text evidence="2">The sequence shown here is derived from an EMBL/GenBank/DDBJ whole genome shotgun (WGS) entry which is preliminary data.</text>
</comment>
<feature type="domain" description="BAAT/Acyl-CoA thioester hydrolase C-terminal" evidence="1">
    <location>
        <begin position="127"/>
        <end position="223"/>
    </location>
</feature>
<dbReference type="Gene3D" id="3.40.50.1820">
    <property type="entry name" value="alpha/beta hydrolase"/>
    <property type="match status" value="1"/>
</dbReference>
<evidence type="ECO:0000313" key="3">
    <source>
        <dbReference type="Proteomes" id="UP000281726"/>
    </source>
</evidence>
<keyword evidence="2" id="KW-0378">Hydrolase</keyword>
<dbReference type="PANTHER" id="PTHR10824:SF39">
    <property type="entry name" value="DYNEIN AXONEMAL LIGHT CHAIN 1"/>
    <property type="match status" value="1"/>
</dbReference>
<dbReference type="GO" id="GO:0047617">
    <property type="term" value="F:fatty acyl-CoA hydrolase activity"/>
    <property type="evidence" value="ECO:0007669"/>
    <property type="project" value="TreeGrafter"/>
</dbReference>
<keyword evidence="3" id="KW-1185">Reference proteome</keyword>
<reference evidence="2 3" key="1">
    <citation type="journal article" date="2004" name="Syst. Appl. Microbiol.">
        <title>Cryptoendolithic actinomycetes from antarctic sandstone rock samples: Micromonospora endolithica sp. nov. and two isolates related to Micromonospora coerulea Jensen 1932.</title>
        <authorList>
            <person name="Hirsch P."/>
            <person name="Mevs U."/>
            <person name="Kroppenstedt R.M."/>
            <person name="Schumann P."/>
            <person name="Stackebrandt E."/>
        </authorList>
    </citation>
    <scope>NUCLEOTIDE SEQUENCE [LARGE SCALE GENOMIC DNA]</scope>
    <source>
        <strain evidence="2 3">JCM 12677</strain>
    </source>
</reference>
<organism evidence="2 3">
    <name type="scientific">Micromonospora endolithica</name>
    <dbReference type="NCBI Taxonomy" id="230091"/>
    <lineage>
        <taxon>Bacteria</taxon>
        <taxon>Bacillati</taxon>
        <taxon>Actinomycetota</taxon>
        <taxon>Actinomycetes</taxon>
        <taxon>Micromonosporales</taxon>
        <taxon>Micromonosporaceae</taxon>
        <taxon>Micromonospora</taxon>
    </lineage>
</organism>
<dbReference type="Proteomes" id="UP000281726">
    <property type="component" value="Unassembled WGS sequence"/>
</dbReference>
<dbReference type="InterPro" id="IPR029058">
    <property type="entry name" value="AB_hydrolase_fold"/>
</dbReference>
<dbReference type="InterPro" id="IPR014940">
    <property type="entry name" value="BAAT_C"/>
</dbReference>
<dbReference type="GO" id="GO:0006637">
    <property type="term" value="P:acyl-CoA metabolic process"/>
    <property type="evidence" value="ECO:0007669"/>
    <property type="project" value="TreeGrafter"/>
</dbReference>
<dbReference type="AlphaFoldDB" id="A0A3A9ZJW2"/>